<keyword evidence="3" id="KW-1185">Reference proteome</keyword>
<evidence type="ECO:0000256" key="1">
    <source>
        <dbReference type="SAM" id="Phobius"/>
    </source>
</evidence>
<dbReference type="Proteomes" id="UP000190961">
    <property type="component" value="Unassembled WGS sequence"/>
</dbReference>
<evidence type="ECO:0000313" key="2">
    <source>
        <dbReference type="EMBL" id="SKC76442.1"/>
    </source>
</evidence>
<reference evidence="2 3" key="1">
    <citation type="submission" date="2017-02" db="EMBL/GenBank/DDBJ databases">
        <authorList>
            <person name="Peterson S.W."/>
        </authorList>
    </citation>
    <scope>NUCLEOTIDE SEQUENCE [LARGE SCALE GENOMIC DNA]</scope>
    <source>
        <strain evidence="2 3">DSM 25262</strain>
    </source>
</reference>
<sequence>MIRFLITLLLCACLIVGFSFLLIETRPSFFYQTLIFLVFSTGMIYRYLYKIDKPGFFVQLYLLTMTVKLLAYGAYNLVVILEDKAGAAANVVFFMLVYFIFTALEIGFLYRKIMRQ</sequence>
<keyword evidence="1" id="KW-0812">Transmembrane</keyword>
<dbReference type="EMBL" id="FUZU01000002">
    <property type="protein sequence ID" value="SKC76442.1"/>
    <property type="molecule type" value="Genomic_DNA"/>
</dbReference>
<protein>
    <submittedName>
        <fullName evidence="2">Uncharacterized protein</fullName>
    </submittedName>
</protein>
<feature type="transmembrane region" description="Helical" evidence="1">
    <location>
        <begin position="29"/>
        <end position="48"/>
    </location>
</feature>
<keyword evidence="1" id="KW-0472">Membrane</keyword>
<proteinExistence type="predicted"/>
<gene>
    <name evidence="2" type="ORF">SAMN05660236_3394</name>
</gene>
<keyword evidence="1" id="KW-1133">Transmembrane helix</keyword>
<dbReference type="AlphaFoldDB" id="A0A1T5LKD0"/>
<organism evidence="2 3">
    <name type="scientific">Ohtaekwangia koreensis</name>
    <dbReference type="NCBI Taxonomy" id="688867"/>
    <lineage>
        <taxon>Bacteria</taxon>
        <taxon>Pseudomonadati</taxon>
        <taxon>Bacteroidota</taxon>
        <taxon>Cytophagia</taxon>
        <taxon>Cytophagales</taxon>
        <taxon>Fulvivirgaceae</taxon>
        <taxon>Ohtaekwangia</taxon>
    </lineage>
</organism>
<dbReference type="STRING" id="688867.SAMN05660236_3394"/>
<feature type="transmembrane region" description="Helical" evidence="1">
    <location>
        <begin position="87"/>
        <end position="110"/>
    </location>
</feature>
<evidence type="ECO:0000313" key="3">
    <source>
        <dbReference type="Proteomes" id="UP000190961"/>
    </source>
</evidence>
<accession>A0A1T5LKD0</accession>
<name>A0A1T5LKD0_9BACT</name>
<feature type="transmembrane region" description="Helical" evidence="1">
    <location>
        <begin position="60"/>
        <end position="81"/>
    </location>
</feature>